<organism evidence="7 8">
    <name type="scientific">Tanticharoenia sakaeratensis NBRC 103193</name>
    <dbReference type="NCBI Taxonomy" id="1231623"/>
    <lineage>
        <taxon>Bacteria</taxon>
        <taxon>Pseudomonadati</taxon>
        <taxon>Pseudomonadota</taxon>
        <taxon>Alphaproteobacteria</taxon>
        <taxon>Acetobacterales</taxon>
        <taxon>Acetobacteraceae</taxon>
        <taxon>Tanticharoenia</taxon>
    </lineage>
</organism>
<comment type="catalytic activity">
    <reaction evidence="1">
        <text>Hydrolysis of alkylated DNA, releasing 3-methyladenine, 3-methylguanine, 7-methylguanine and 7-methyladenine.</text>
        <dbReference type="EC" id="3.2.2.21"/>
    </reaction>
</comment>
<proteinExistence type="inferred from homology"/>
<feature type="domain" description="HhH-GPD" evidence="6">
    <location>
        <begin position="59"/>
        <end position="214"/>
    </location>
</feature>
<dbReference type="GO" id="GO:0032993">
    <property type="term" value="C:protein-DNA complex"/>
    <property type="evidence" value="ECO:0007669"/>
    <property type="project" value="TreeGrafter"/>
</dbReference>
<evidence type="ECO:0000313" key="7">
    <source>
        <dbReference type="EMBL" id="GAN52825.1"/>
    </source>
</evidence>
<dbReference type="FunFam" id="1.10.340.30:FF:000004">
    <property type="entry name" value="DNA-3-methyladenine glycosylase II"/>
    <property type="match status" value="1"/>
</dbReference>
<dbReference type="SUPFAM" id="SSF48150">
    <property type="entry name" value="DNA-glycosylase"/>
    <property type="match status" value="1"/>
</dbReference>
<dbReference type="RefSeq" id="WP_048846200.1">
    <property type="nucleotide sequence ID" value="NZ_BALE01000003.1"/>
</dbReference>
<dbReference type="InterPro" id="IPR000035">
    <property type="entry name" value="Alkylbase_DNA_glycsylse_CS"/>
</dbReference>
<name>A0A0D6MH99_9PROT</name>
<keyword evidence="8" id="KW-1185">Reference proteome</keyword>
<comment type="similarity">
    <text evidence="2">Belongs to the alkylbase DNA glycosidase AlkA family.</text>
</comment>
<dbReference type="Pfam" id="PF00730">
    <property type="entry name" value="HhH-GPD"/>
    <property type="match status" value="1"/>
</dbReference>
<evidence type="ECO:0000313" key="8">
    <source>
        <dbReference type="Proteomes" id="UP000032679"/>
    </source>
</evidence>
<dbReference type="InterPro" id="IPR011257">
    <property type="entry name" value="DNA_glycosylase"/>
</dbReference>
<dbReference type="CDD" id="cd00056">
    <property type="entry name" value="ENDO3c"/>
    <property type="match status" value="1"/>
</dbReference>
<dbReference type="GO" id="GO:0032131">
    <property type="term" value="F:alkylated DNA binding"/>
    <property type="evidence" value="ECO:0007669"/>
    <property type="project" value="TreeGrafter"/>
</dbReference>
<evidence type="ECO:0000256" key="4">
    <source>
        <dbReference type="ARBA" id="ARBA00022763"/>
    </source>
</evidence>
<dbReference type="Gene3D" id="1.10.340.30">
    <property type="entry name" value="Hypothetical protein, domain 2"/>
    <property type="match status" value="1"/>
</dbReference>
<evidence type="ECO:0000256" key="2">
    <source>
        <dbReference type="ARBA" id="ARBA00010817"/>
    </source>
</evidence>
<dbReference type="PROSITE" id="PS00516">
    <property type="entry name" value="ALKYLBASE_DNA_GLYCOS"/>
    <property type="match status" value="1"/>
</dbReference>
<dbReference type="InterPro" id="IPR003265">
    <property type="entry name" value="HhH-GPD_domain"/>
</dbReference>
<dbReference type="OrthoDB" id="9811249at2"/>
<protein>
    <recommendedName>
        <fullName evidence="3">DNA-3-methyladenine glycosylase II</fullName>
        <ecNumber evidence="3">3.2.2.21</ecNumber>
    </recommendedName>
</protein>
<keyword evidence="4" id="KW-0227">DNA damage</keyword>
<dbReference type="SMART" id="SM00478">
    <property type="entry name" value="ENDO3c"/>
    <property type="match status" value="1"/>
</dbReference>
<sequence length="227" mass="24867">MPVEDPPAPGRLIAPSLDDLRTAFALDADVWAAIERIGPCRLRGDDGLEPYEALLRAIAGQQLHGRAARAIFGRLCALTEDRIPGPAELLAHDEQTLRGCGLSGAKIVAMRGVAEARLDGRVPSRAEADELDDETIVRKLVTLRGVGRWTVEMLLMFTLGRPDVMPVDDFGVREGWRRIKGYDAPVRPKALGLETAMFSPWRSALAWYCWRASEEGKKAADVNPLTG</sequence>
<dbReference type="GO" id="GO:0008725">
    <property type="term" value="F:DNA-3-methyladenine glycosylase activity"/>
    <property type="evidence" value="ECO:0007669"/>
    <property type="project" value="TreeGrafter"/>
</dbReference>
<evidence type="ECO:0000256" key="5">
    <source>
        <dbReference type="ARBA" id="ARBA00023204"/>
    </source>
</evidence>
<dbReference type="AlphaFoldDB" id="A0A0D6MH99"/>
<dbReference type="EMBL" id="BALE01000003">
    <property type="protein sequence ID" value="GAN52825.1"/>
    <property type="molecule type" value="Genomic_DNA"/>
</dbReference>
<dbReference type="GO" id="GO:0006307">
    <property type="term" value="P:DNA alkylation repair"/>
    <property type="evidence" value="ECO:0007669"/>
    <property type="project" value="TreeGrafter"/>
</dbReference>
<dbReference type="PANTHER" id="PTHR43003:SF5">
    <property type="entry name" value="DNA-3-METHYLADENINE GLYCOSYLASE"/>
    <property type="match status" value="1"/>
</dbReference>
<dbReference type="Proteomes" id="UP000032679">
    <property type="component" value="Unassembled WGS sequence"/>
</dbReference>
<dbReference type="InterPro" id="IPR051912">
    <property type="entry name" value="Alkylbase_DNA_Glycosylase/TA"/>
</dbReference>
<dbReference type="Gene3D" id="1.10.1670.40">
    <property type="match status" value="1"/>
</dbReference>
<dbReference type="GO" id="GO:0043916">
    <property type="term" value="F:DNA-7-methylguanine glycosylase activity"/>
    <property type="evidence" value="ECO:0007669"/>
    <property type="project" value="TreeGrafter"/>
</dbReference>
<dbReference type="EC" id="3.2.2.21" evidence="3"/>
<gene>
    <name evidence="7" type="ORF">Tasa_003_003</name>
</gene>
<comment type="caution">
    <text evidence="7">The sequence shown here is derived from an EMBL/GenBank/DDBJ whole genome shotgun (WGS) entry which is preliminary data.</text>
</comment>
<evidence type="ECO:0000256" key="3">
    <source>
        <dbReference type="ARBA" id="ARBA00012000"/>
    </source>
</evidence>
<evidence type="ECO:0000256" key="1">
    <source>
        <dbReference type="ARBA" id="ARBA00000086"/>
    </source>
</evidence>
<accession>A0A0D6MH99</accession>
<reference evidence="7 8" key="1">
    <citation type="submission" date="2012-10" db="EMBL/GenBank/DDBJ databases">
        <title>Genome sequencing of Tanticharoenia sakaeratensis NBRC 103193.</title>
        <authorList>
            <person name="Azuma Y."/>
            <person name="Hadano H."/>
            <person name="Hirakawa H."/>
            <person name="Matsushita K."/>
        </authorList>
    </citation>
    <scope>NUCLEOTIDE SEQUENCE [LARGE SCALE GENOMIC DNA]</scope>
    <source>
        <strain evidence="7 8">NBRC 103193</strain>
    </source>
</reference>
<dbReference type="PANTHER" id="PTHR43003">
    <property type="entry name" value="DNA-3-METHYLADENINE GLYCOSYLASE"/>
    <property type="match status" value="1"/>
</dbReference>
<keyword evidence="5" id="KW-0234">DNA repair</keyword>
<dbReference type="STRING" id="1231623.Tasa_003_003"/>
<evidence type="ECO:0000259" key="6">
    <source>
        <dbReference type="SMART" id="SM00478"/>
    </source>
</evidence>
<dbReference type="GO" id="GO:0006285">
    <property type="term" value="P:base-excision repair, AP site formation"/>
    <property type="evidence" value="ECO:0007669"/>
    <property type="project" value="TreeGrafter"/>
</dbReference>